<reference evidence="1" key="1">
    <citation type="journal article" date="2015" name="Nature">
        <title>Complex archaea that bridge the gap between prokaryotes and eukaryotes.</title>
        <authorList>
            <person name="Spang A."/>
            <person name="Saw J.H."/>
            <person name="Jorgensen S.L."/>
            <person name="Zaremba-Niedzwiedzka K."/>
            <person name="Martijn J."/>
            <person name="Lind A.E."/>
            <person name="van Eijk R."/>
            <person name="Schleper C."/>
            <person name="Guy L."/>
            <person name="Ettema T.J."/>
        </authorList>
    </citation>
    <scope>NUCLEOTIDE SEQUENCE</scope>
</reference>
<name>A0A0F8Z096_9ZZZZ</name>
<accession>A0A0F8Z096</accession>
<evidence type="ECO:0000313" key="1">
    <source>
        <dbReference type="EMBL" id="KKK87172.1"/>
    </source>
</evidence>
<sequence length="41" mass="4877">MKLLKRHVDGFHEIECDCGEKLIVGTDIFFEHKTKCPQWED</sequence>
<comment type="caution">
    <text evidence="1">The sequence shown here is derived from an EMBL/GenBank/DDBJ whole genome shotgun (WGS) entry which is preliminary data.</text>
</comment>
<dbReference type="AlphaFoldDB" id="A0A0F8Z096"/>
<gene>
    <name evidence="1" type="ORF">LCGC14_2755910</name>
</gene>
<protein>
    <submittedName>
        <fullName evidence="1">Uncharacterized protein</fullName>
    </submittedName>
</protein>
<organism evidence="1">
    <name type="scientific">marine sediment metagenome</name>
    <dbReference type="NCBI Taxonomy" id="412755"/>
    <lineage>
        <taxon>unclassified sequences</taxon>
        <taxon>metagenomes</taxon>
        <taxon>ecological metagenomes</taxon>
    </lineage>
</organism>
<dbReference type="EMBL" id="LAZR01050522">
    <property type="protein sequence ID" value="KKK87172.1"/>
    <property type="molecule type" value="Genomic_DNA"/>
</dbReference>
<proteinExistence type="predicted"/>